<dbReference type="HOGENOM" id="CLU_2322630_0_0_1"/>
<gene>
    <name evidence="1" type="ORF">CGI_10001627</name>
</gene>
<proteinExistence type="predicted"/>
<name>K1R0Z8_MAGGI</name>
<organism evidence="1">
    <name type="scientific">Magallana gigas</name>
    <name type="common">Pacific oyster</name>
    <name type="synonym">Crassostrea gigas</name>
    <dbReference type="NCBI Taxonomy" id="29159"/>
    <lineage>
        <taxon>Eukaryota</taxon>
        <taxon>Metazoa</taxon>
        <taxon>Spiralia</taxon>
        <taxon>Lophotrochozoa</taxon>
        <taxon>Mollusca</taxon>
        <taxon>Bivalvia</taxon>
        <taxon>Autobranchia</taxon>
        <taxon>Pteriomorphia</taxon>
        <taxon>Ostreida</taxon>
        <taxon>Ostreoidea</taxon>
        <taxon>Ostreidae</taxon>
        <taxon>Magallana</taxon>
    </lineage>
</organism>
<dbReference type="AlphaFoldDB" id="K1R0Z8"/>
<protein>
    <submittedName>
        <fullName evidence="1">Uncharacterized protein</fullName>
    </submittedName>
</protein>
<evidence type="ECO:0000313" key="1">
    <source>
        <dbReference type="EMBL" id="EKC39548.1"/>
    </source>
</evidence>
<accession>K1R0Z8</accession>
<sequence>MVPNRKNQSTGLGIKWEVGDVDFAASLEDRVRPPGDLTCIFDRLPNKKLISPSYPEKPCYGKYPRFLIQATLQLKELFKDPNIVPGLCQILASSQSAQV</sequence>
<reference evidence="1" key="1">
    <citation type="journal article" date="2012" name="Nature">
        <title>The oyster genome reveals stress adaptation and complexity of shell formation.</title>
        <authorList>
            <person name="Zhang G."/>
            <person name="Fang X."/>
            <person name="Guo X."/>
            <person name="Li L."/>
            <person name="Luo R."/>
            <person name="Xu F."/>
            <person name="Yang P."/>
            <person name="Zhang L."/>
            <person name="Wang X."/>
            <person name="Qi H."/>
            <person name="Xiong Z."/>
            <person name="Que H."/>
            <person name="Xie Y."/>
            <person name="Holland P.W."/>
            <person name="Paps J."/>
            <person name="Zhu Y."/>
            <person name="Wu F."/>
            <person name="Chen Y."/>
            <person name="Wang J."/>
            <person name="Peng C."/>
            <person name="Meng J."/>
            <person name="Yang L."/>
            <person name="Liu J."/>
            <person name="Wen B."/>
            <person name="Zhang N."/>
            <person name="Huang Z."/>
            <person name="Zhu Q."/>
            <person name="Feng Y."/>
            <person name="Mount A."/>
            <person name="Hedgecock D."/>
            <person name="Xu Z."/>
            <person name="Liu Y."/>
            <person name="Domazet-Loso T."/>
            <person name="Du Y."/>
            <person name="Sun X."/>
            <person name="Zhang S."/>
            <person name="Liu B."/>
            <person name="Cheng P."/>
            <person name="Jiang X."/>
            <person name="Li J."/>
            <person name="Fan D."/>
            <person name="Wang W."/>
            <person name="Fu W."/>
            <person name="Wang T."/>
            <person name="Wang B."/>
            <person name="Zhang J."/>
            <person name="Peng Z."/>
            <person name="Li Y."/>
            <person name="Li N."/>
            <person name="Wang J."/>
            <person name="Chen M."/>
            <person name="He Y."/>
            <person name="Tan F."/>
            <person name="Song X."/>
            <person name="Zheng Q."/>
            <person name="Huang R."/>
            <person name="Yang H."/>
            <person name="Du X."/>
            <person name="Chen L."/>
            <person name="Yang M."/>
            <person name="Gaffney P.M."/>
            <person name="Wang S."/>
            <person name="Luo L."/>
            <person name="She Z."/>
            <person name="Ming Y."/>
            <person name="Huang W."/>
            <person name="Zhang S."/>
            <person name="Huang B."/>
            <person name="Zhang Y."/>
            <person name="Qu T."/>
            <person name="Ni P."/>
            <person name="Miao G."/>
            <person name="Wang J."/>
            <person name="Wang Q."/>
            <person name="Steinberg C.E."/>
            <person name="Wang H."/>
            <person name="Li N."/>
            <person name="Qian L."/>
            <person name="Zhang G."/>
            <person name="Li Y."/>
            <person name="Yang H."/>
            <person name="Liu X."/>
            <person name="Wang J."/>
            <person name="Yin Y."/>
            <person name="Wang J."/>
        </authorList>
    </citation>
    <scope>NUCLEOTIDE SEQUENCE [LARGE SCALE GENOMIC DNA]</scope>
    <source>
        <strain evidence="1">05x7-T-G4-1.051#20</strain>
    </source>
</reference>
<dbReference type="InParanoid" id="K1R0Z8"/>
<dbReference type="EMBL" id="JH817368">
    <property type="protein sequence ID" value="EKC39548.1"/>
    <property type="molecule type" value="Genomic_DNA"/>
</dbReference>